<name>A0A1M6QHR8_9BACL</name>
<sequence length="337" mass="35564">MKGSECKMSRLRLPKRFIAVAGSTLVGILLLSDGLFRMTALADPSLTSSFSGGLAFTQYADGSHIFSNVHHLVPGDTRTGSVEIMNETNVTEQVVFTTKLWGPLFSNNGHTGTTLSSTYISKDYSGTGYQKAFEYDNFPPHMSDTAYVVGDEEATIQTQGPFSQTVQSKPFTLLEGQSLLIQYTLQWPLSAHNDYQGALGYMQVQVQAIPVGTPSNPSGPTTPNRPPQPNLPNGGNPPVTVTQPNPSGGNAPPIRKPVSGNGSQGGVSGISSHPSGGHSEGQTVHVIPISSPGQSSVIGATSPVTGVPVLETLAEALSFILLGIGMLFLGSRLRKER</sequence>
<evidence type="ECO:0000256" key="2">
    <source>
        <dbReference type="SAM" id="Phobius"/>
    </source>
</evidence>
<keyword evidence="4" id="KW-1185">Reference proteome</keyword>
<keyword evidence="2" id="KW-0812">Transmembrane</keyword>
<reference evidence="4" key="1">
    <citation type="submission" date="2016-11" db="EMBL/GenBank/DDBJ databases">
        <authorList>
            <person name="Varghese N."/>
            <person name="Submissions S."/>
        </authorList>
    </citation>
    <scope>NUCLEOTIDE SEQUENCE [LARGE SCALE GENOMIC DNA]</scope>
    <source>
        <strain evidence="4">USBA-503</strain>
    </source>
</reference>
<dbReference type="Proteomes" id="UP000184016">
    <property type="component" value="Unassembled WGS sequence"/>
</dbReference>
<evidence type="ECO:0000313" key="3">
    <source>
        <dbReference type="EMBL" id="SHK19705.1"/>
    </source>
</evidence>
<organism evidence="3 4">
    <name type="scientific">Alicyclobacillus tolerans</name>
    <dbReference type="NCBI Taxonomy" id="90970"/>
    <lineage>
        <taxon>Bacteria</taxon>
        <taxon>Bacillati</taxon>
        <taxon>Bacillota</taxon>
        <taxon>Bacilli</taxon>
        <taxon>Bacillales</taxon>
        <taxon>Alicyclobacillaceae</taxon>
        <taxon>Alicyclobacillus</taxon>
    </lineage>
</organism>
<proteinExistence type="predicted"/>
<keyword evidence="2" id="KW-0472">Membrane</keyword>
<feature type="region of interest" description="Disordered" evidence="1">
    <location>
        <begin position="210"/>
        <end position="290"/>
    </location>
</feature>
<protein>
    <submittedName>
        <fullName evidence="3">Uncharacterized protein</fullName>
    </submittedName>
</protein>
<feature type="compositionally biased region" description="Low complexity" evidence="1">
    <location>
        <begin position="210"/>
        <end position="222"/>
    </location>
</feature>
<evidence type="ECO:0000256" key="1">
    <source>
        <dbReference type="SAM" id="MobiDB-lite"/>
    </source>
</evidence>
<feature type="transmembrane region" description="Helical" evidence="2">
    <location>
        <begin position="312"/>
        <end position="330"/>
    </location>
</feature>
<dbReference type="EMBL" id="FRAF01000010">
    <property type="protein sequence ID" value="SHK19705.1"/>
    <property type="molecule type" value="Genomic_DNA"/>
</dbReference>
<keyword evidence="2" id="KW-1133">Transmembrane helix</keyword>
<accession>A0A1M6QHR8</accession>
<feature type="compositionally biased region" description="Low complexity" evidence="1">
    <location>
        <begin position="231"/>
        <end position="240"/>
    </location>
</feature>
<dbReference type="AlphaFoldDB" id="A0A1M6QHR8"/>
<feature type="compositionally biased region" description="Low complexity" evidence="1">
    <location>
        <begin position="269"/>
        <end position="281"/>
    </location>
</feature>
<evidence type="ECO:0000313" key="4">
    <source>
        <dbReference type="Proteomes" id="UP000184016"/>
    </source>
</evidence>
<gene>
    <name evidence="3" type="ORF">SAMN05443507_1105</name>
</gene>